<organism evidence="4 5">
    <name type="scientific">Actinoallomurus vinaceus</name>
    <dbReference type="NCBI Taxonomy" id="1080074"/>
    <lineage>
        <taxon>Bacteria</taxon>
        <taxon>Bacillati</taxon>
        <taxon>Actinomycetota</taxon>
        <taxon>Actinomycetes</taxon>
        <taxon>Streptosporangiales</taxon>
        <taxon>Thermomonosporaceae</taxon>
        <taxon>Actinoallomurus</taxon>
    </lineage>
</organism>
<feature type="region of interest" description="Disordered" evidence="1">
    <location>
        <begin position="1"/>
        <end position="21"/>
    </location>
</feature>
<evidence type="ECO:0000256" key="1">
    <source>
        <dbReference type="SAM" id="MobiDB-lite"/>
    </source>
</evidence>
<feature type="transmembrane region" description="Helical" evidence="2">
    <location>
        <begin position="127"/>
        <end position="144"/>
    </location>
</feature>
<gene>
    <name evidence="4" type="ORF">GCM10023196_032760</name>
</gene>
<dbReference type="InterPro" id="IPR001387">
    <property type="entry name" value="Cro/C1-type_HTH"/>
</dbReference>
<dbReference type="InterPro" id="IPR025194">
    <property type="entry name" value="RodZ-like_C"/>
</dbReference>
<dbReference type="SUPFAM" id="SSF47413">
    <property type="entry name" value="lambda repressor-like DNA-binding domains"/>
    <property type="match status" value="1"/>
</dbReference>
<feature type="region of interest" description="Disordered" evidence="1">
    <location>
        <begin position="244"/>
        <end position="268"/>
    </location>
</feature>
<keyword evidence="2" id="KW-0472">Membrane</keyword>
<dbReference type="InterPro" id="IPR050400">
    <property type="entry name" value="Bact_Cytoskel_RodZ"/>
</dbReference>
<dbReference type="EMBL" id="BAABHK010000004">
    <property type="protein sequence ID" value="GAA4626066.1"/>
    <property type="molecule type" value="Genomic_DNA"/>
</dbReference>
<dbReference type="CDD" id="cd00093">
    <property type="entry name" value="HTH_XRE"/>
    <property type="match status" value="1"/>
</dbReference>
<dbReference type="Gene3D" id="1.10.260.40">
    <property type="entry name" value="lambda repressor-like DNA-binding domains"/>
    <property type="match status" value="1"/>
</dbReference>
<evidence type="ECO:0000313" key="4">
    <source>
        <dbReference type="EMBL" id="GAA4626066.1"/>
    </source>
</evidence>
<keyword evidence="2" id="KW-1133">Transmembrane helix</keyword>
<dbReference type="Pfam" id="PF13464">
    <property type="entry name" value="RodZ_C"/>
    <property type="match status" value="1"/>
</dbReference>
<evidence type="ECO:0000313" key="5">
    <source>
        <dbReference type="Proteomes" id="UP001501442"/>
    </source>
</evidence>
<dbReference type="PROSITE" id="PS50943">
    <property type="entry name" value="HTH_CROC1"/>
    <property type="match status" value="1"/>
</dbReference>
<name>A0ABP8U811_9ACTN</name>
<sequence>MTERSEGAIQDSTIGHGADEGGAVTIGGTLAKAREEAGLTVPQVAGRTCIRETVINAIERDDFSMCGGNFYSRGHIRSIARAVGIDPEPLVQDYDDAHGGSPQAVSAREVFEAKTPVKILERRSPNWTAAMAAAMAIVVIYGIFRVATGEERHKSAERAAAPAAPTQAAIRPSRSAAVAQAPRKEVTVSLKAKRASWLSVQDAKGKQLFSGVIRPGQSEEWTAKKRILLVIGNGGGVHLTVNGKNVGSPGQDGQVVRLSFGPGDPQKG</sequence>
<comment type="caution">
    <text evidence="4">The sequence shown here is derived from an EMBL/GenBank/DDBJ whole genome shotgun (WGS) entry which is preliminary data.</text>
</comment>
<accession>A0ABP8U811</accession>
<feature type="domain" description="HTH cro/C1-type" evidence="3">
    <location>
        <begin position="30"/>
        <end position="90"/>
    </location>
</feature>
<dbReference type="Pfam" id="PF13413">
    <property type="entry name" value="HTH_25"/>
    <property type="match status" value="1"/>
</dbReference>
<protein>
    <submittedName>
        <fullName evidence="4">Helix-turn-helix domain-containing protein</fullName>
    </submittedName>
</protein>
<keyword evidence="5" id="KW-1185">Reference proteome</keyword>
<evidence type="ECO:0000259" key="3">
    <source>
        <dbReference type="PROSITE" id="PS50943"/>
    </source>
</evidence>
<reference evidence="5" key="1">
    <citation type="journal article" date="2019" name="Int. J. Syst. Evol. Microbiol.">
        <title>The Global Catalogue of Microorganisms (GCM) 10K type strain sequencing project: providing services to taxonomists for standard genome sequencing and annotation.</title>
        <authorList>
            <consortium name="The Broad Institute Genomics Platform"/>
            <consortium name="The Broad Institute Genome Sequencing Center for Infectious Disease"/>
            <person name="Wu L."/>
            <person name="Ma J."/>
        </authorList>
    </citation>
    <scope>NUCLEOTIDE SEQUENCE [LARGE SCALE GENOMIC DNA]</scope>
    <source>
        <strain evidence="5">JCM 17939</strain>
    </source>
</reference>
<dbReference type="PANTHER" id="PTHR34475:SF1">
    <property type="entry name" value="CYTOSKELETON PROTEIN RODZ"/>
    <property type="match status" value="1"/>
</dbReference>
<keyword evidence="2" id="KW-0812">Transmembrane</keyword>
<proteinExistence type="predicted"/>
<evidence type="ECO:0000256" key="2">
    <source>
        <dbReference type="SAM" id="Phobius"/>
    </source>
</evidence>
<dbReference type="Proteomes" id="UP001501442">
    <property type="component" value="Unassembled WGS sequence"/>
</dbReference>
<dbReference type="PANTHER" id="PTHR34475">
    <property type="match status" value="1"/>
</dbReference>
<dbReference type="InterPro" id="IPR010982">
    <property type="entry name" value="Lambda_DNA-bd_dom_sf"/>
</dbReference>